<dbReference type="EMBL" id="BART01032996">
    <property type="protein sequence ID" value="GAH16581.1"/>
    <property type="molecule type" value="Genomic_DNA"/>
</dbReference>
<feature type="non-terminal residue" evidence="1">
    <location>
        <position position="1"/>
    </location>
</feature>
<evidence type="ECO:0000313" key="1">
    <source>
        <dbReference type="EMBL" id="GAH16581.1"/>
    </source>
</evidence>
<accession>X1D772</accession>
<organism evidence="1">
    <name type="scientific">marine sediment metagenome</name>
    <dbReference type="NCBI Taxonomy" id="412755"/>
    <lineage>
        <taxon>unclassified sequences</taxon>
        <taxon>metagenomes</taxon>
        <taxon>ecological metagenomes</taxon>
    </lineage>
</organism>
<proteinExistence type="predicted"/>
<dbReference type="InterPro" id="IPR044934">
    <property type="entry name" value="Streptopain_sf"/>
</dbReference>
<dbReference type="Gene3D" id="3.90.70.50">
    <property type="entry name" value="Peptidase C10, streptopain"/>
    <property type="match status" value="1"/>
</dbReference>
<comment type="caution">
    <text evidence="1">The sequence shown here is derived from an EMBL/GenBank/DDBJ whole genome shotgun (WGS) entry which is preliminary data.</text>
</comment>
<sequence>INEIKDEIDAFRPCMLYVEKIAGGGHAVVLDGYRTKPKFF</sequence>
<name>X1D772_9ZZZZ</name>
<gene>
    <name evidence="1" type="ORF">S01H4_56856</name>
</gene>
<dbReference type="AlphaFoldDB" id="X1D772"/>
<protein>
    <submittedName>
        <fullName evidence="1">Uncharacterized protein</fullName>
    </submittedName>
</protein>
<reference evidence="1" key="1">
    <citation type="journal article" date="2014" name="Front. Microbiol.">
        <title>High frequency of phylogenetically diverse reductive dehalogenase-homologous genes in deep subseafloor sedimentary metagenomes.</title>
        <authorList>
            <person name="Kawai M."/>
            <person name="Futagami T."/>
            <person name="Toyoda A."/>
            <person name="Takaki Y."/>
            <person name="Nishi S."/>
            <person name="Hori S."/>
            <person name="Arai W."/>
            <person name="Tsubouchi T."/>
            <person name="Morono Y."/>
            <person name="Uchiyama I."/>
            <person name="Ito T."/>
            <person name="Fujiyama A."/>
            <person name="Inagaki F."/>
            <person name="Takami H."/>
        </authorList>
    </citation>
    <scope>NUCLEOTIDE SEQUENCE</scope>
    <source>
        <strain evidence="1">Expedition CK06-06</strain>
    </source>
</reference>